<dbReference type="InterPro" id="IPR029062">
    <property type="entry name" value="Class_I_gatase-like"/>
</dbReference>
<feature type="domain" description="Glutamine amidotransferase" evidence="1">
    <location>
        <begin position="39"/>
        <end position="185"/>
    </location>
</feature>
<dbReference type="OrthoDB" id="5196541at2"/>
<dbReference type="SUPFAM" id="SSF52317">
    <property type="entry name" value="Class I glutamine amidotransferase-like"/>
    <property type="match status" value="1"/>
</dbReference>
<keyword evidence="3" id="KW-1185">Reference proteome</keyword>
<accession>I0V049</accession>
<proteinExistence type="predicted"/>
<dbReference type="InterPro" id="IPR017926">
    <property type="entry name" value="GATASE"/>
</dbReference>
<organism evidence="2 3">
    <name type="scientific">Saccharomonospora xinjiangensis XJ-54</name>
    <dbReference type="NCBI Taxonomy" id="882086"/>
    <lineage>
        <taxon>Bacteria</taxon>
        <taxon>Bacillati</taxon>
        <taxon>Actinomycetota</taxon>
        <taxon>Actinomycetes</taxon>
        <taxon>Pseudonocardiales</taxon>
        <taxon>Pseudonocardiaceae</taxon>
        <taxon>Saccharomonospora</taxon>
    </lineage>
</organism>
<dbReference type="InterPro" id="IPR044992">
    <property type="entry name" value="ChyE-like"/>
</dbReference>
<protein>
    <submittedName>
        <fullName evidence="2">GMP synthase family protein</fullName>
    </submittedName>
</protein>
<evidence type="ECO:0000313" key="2">
    <source>
        <dbReference type="EMBL" id="EID53502.1"/>
    </source>
</evidence>
<dbReference type="HOGENOM" id="CLU_054974_3_2_11"/>
<dbReference type="RefSeq" id="WP_006237625.1">
    <property type="nucleotide sequence ID" value="NZ_JH636049.1"/>
</dbReference>
<gene>
    <name evidence="2" type="ORF">SacxiDRAFT_1247</name>
</gene>
<dbReference type="CDD" id="cd01741">
    <property type="entry name" value="GATase1_1"/>
    <property type="match status" value="1"/>
</dbReference>
<dbReference type="PROSITE" id="PS51273">
    <property type="entry name" value="GATASE_TYPE_1"/>
    <property type="match status" value="1"/>
</dbReference>
<dbReference type="Gene3D" id="3.40.50.880">
    <property type="match status" value="1"/>
</dbReference>
<evidence type="ECO:0000259" key="1">
    <source>
        <dbReference type="Pfam" id="PF00117"/>
    </source>
</evidence>
<dbReference type="PANTHER" id="PTHR42695:SF5">
    <property type="entry name" value="GLUTAMINE AMIDOTRANSFERASE YLR126C-RELATED"/>
    <property type="match status" value="1"/>
</dbReference>
<sequence length="252" mass="27313">MSAPRLLVIQPDPFAPLGPLGDWLTEAGASLDLRMMPDDPLPTSLDEYEAVVVLGGGANAEQDEKHPWLASVRTLLTQAVEQDRTTLCVCLGAQLLAVASGGRVTTGHDGPEVGPALVAKKDAAWIDPLFADLPLMQDVLQFHSDEIAQLPPNAVLLASSPRYPHQAFRLGRRVYAIQFHIETTPEIVRRWAANTRSKAEAVRHAALDDETLTRVHADIAETWRPFAHRFVDLAAGRLAPVQAPPSLPIADG</sequence>
<dbReference type="STRING" id="882086.SacxiDRAFT_1247"/>
<dbReference type="Proteomes" id="UP000004691">
    <property type="component" value="Unassembled WGS sequence"/>
</dbReference>
<dbReference type="Pfam" id="PF00117">
    <property type="entry name" value="GATase"/>
    <property type="match status" value="1"/>
</dbReference>
<reference evidence="2 3" key="1">
    <citation type="submission" date="2012-01" db="EMBL/GenBank/DDBJ databases">
        <title>Improved High-Quality Draft sequence of Saccharomonospora xinjiangensis XJ-54.</title>
        <authorList>
            <consortium name="US DOE Joint Genome Institute"/>
            <person name="Lucas S."/>
            <person name="Han J."/>
            <person name="Lapidus A."/>
            <person name="Cheng J.-F."/>
            <person name="Goodwin L."/>
            <person name="Pitluck S."/>
            <person name="Peters L."/>
            <person name="Mikhailova N."/>
            <person name="Teshima H."/>
            <person name="Detter J.C."/>
            <person name="Han C."/>
            <person name="Tapia R."/>
            <person name="Land M."/>
            <person name="Hauser L."/>
            <person name="Kyrpides N."/>
            <person name="Ivanova N."/>
            <person name="Pagani I."/>
            <person name="Brambilla E.-M."/>
            <person name="Klenk H.-P."/>
            <person name="Woyke T."/>
        </authorList>
    </citation>
    <scope>NUCLEOTIDE SEQUENCE [LARGE SCALE GENOMIC DNA]</scope>
    <source>
        <strain evidence="2 3">XJ-54</strain>
    </source>
</reference>
<dbReference type="EMBL" id="JH636049">
    <property type="protein sequence ID" value="EID53502.1"/>
    <property type="molecule type" value="Genomic_DNA"/>
</dbReference>
<dbReference type="eggNOG" id="COG0518">
    <property type="taxonomic scope" value="Bacteria"/>
</dbReference>
<evidence type="ECO:0000313" key="3">
    <source>
        <dbReference type="Proteomes" id="UP000004691"/>
    </source>
</evidence>
<dbReference type="GO" id="GO:0005829">
    <property type="term" value="C:cytosol"/>
    <property type="evidence" value="ECO:0007669"/>
    <property type="project" value="TreeGrafter"/>
</dbReference>
<dbReference type="PANTHER" id="PTHR42695">
    <property type="entry name" value="GLUTAMINE AMIDOTRANSFERASE YLR126C-RELATED"/>
    <property type="match status" value="1"/>
</dbReference>
<dbReference type="AlphaFoldDB" id="I0V049"/>
<name>I0V049_9PSEU</name>